<gene>
    <name evidence="2" type="ORF">B7Y86_06420</name>
</gene>
<organism evidence="2 3">
    <name type="scientific">Brevundimonas subvibrioides</name>
    <dbReference type="NCBI Taxonomy" id="74313"/>
    <lineage>
        <taxon>Bacteria</taxon>
        <taxon>Pseudomonadati</taxon>
        <taxon>Pseudomonadota</taxon>
        <taxon>Alphaproteobacteria</taxon>
        <taxon>Caulobacterales</taxon>
        <taxon>Caulobacteraceae</taxon>
        <taxon>Brevundimonas</taxon>
    </lineage>
</organism>
<dbReference type="EMBL" id="NCEQ01000006">
    <property type="protein sequence ID" value="OYX57337.1"/>
    <property type="molecule type" value="Genomic_DNA"/>
</dbReference>
<feature type="chain" id="PRO_5012717111" description="DUF1176 domain-containing protein" evidence="1">
    <location>
        <begin position="25"/>
        <end position="366"/>
    </location>
</feature>
<accession>A0A258HL44</accession>
<dbReference type="AlphaFoldDB" id="A0A258HL44"/>
<name>A0A258HL44_9CAUL</name>
<evidence type="ECO:0008006" key="4">
    <source>
        <dbReference type="Google" id="ProtNLM"/>
    </source>
</evidence>
<sequence length="366" mass="38003">MRMIPLTAMAALLASCGDGQSAMADPGGGVRGASAGAEAAARNPNQRTFRDWLVVCDNVGTCHAFGHATEGTGWVRITMAAGPEATPRIAVGFWPENGRFSGPVTARVDTTTFNGLTAATGEDAPSLATVGPGMARALVDQMAQGQTMTLNAGAETVPISLSGAAASLLWIDEHQGRLDTTTALIRKGSRPASAVPAAAPVPRVTPAPAVSQTGYGDQEGQTLPAAIEALPAVVQCRADTDFNPDLQKVISSARLDANTVLWSVPCGAGAYNFSSAWFTATPQGANPRRVTFPTASGEPQDQLVNAAYDPATRVIDAFNKGRGLGDCGMADSWTWTGQGFVLKSSSEMSECWGVPGDYWPTTWVSE</sequence>
<protein>
    <recommendedName>
        <fullName evidence="4">DUF1176 domain-containing protein</fullName>
    </recommendedName>
</protein>
<evidence type="ECO:0000313" key="2">
    <source>
        <dbReference type="EMBL" id="OYX57337.1"/>
    </source>
</evidence>
<proteinExistence type="predicted"/>
<comment type="caution">
    <text evidence="2">The sequence shown here is derived from an EMBL/GenBank/DDBJ whole genome shotgun (WGS) entry which is preliminary data.</text>
</comment>
<dbReference type="Pfam" id="PF06674">
    <property type="entry name" value="DUF1176"/>
    <property type="match status" value="1"/>
</dbReference>
<evidence type="ECO:0000313" key="3">
    <source>
        <dbReference type="Proteomes" id="UP000216147"/>
    </source>
</evidence>
<reference evidence="2 3" key="1">
    <citation type="submission" date="2017-03" db="EMBL/GenBank/DDBJ databases">
        <title>Lifting the veil on microbial sulfur biogeochemistry in mining wastewaters.</title>
        <authorList>
            <person name="Kantor R.S."/>
            <person name="Colenbrander Nelson T."/>
            <person name="Marshall S."/>
            <person name="Bennett D."/>
            <person name="Apte S."/>
            <person name="Camacho D."/>
            <person name="Thomas B.C."/>
            <person name="Warren L.A."/>
            <person name="Banfield J.F."/>
        </authorList>
    </citation>
    <scope>NUCLEOTIDE SEQUENCE [LARGE SCALE GENOMIC DNA]</scope>
    <source>
        <strain evidence="2">32-68-21</strain>
    </source>
</reference>
<dbReference type="PROSITE" id="PS51257">
    <property type="entry name" value="PROKAR_LIPOPROTEIN"/>
    <property type="match status" value="1"/>
</dbReference>
<keyword evidence="1" id="KW-0732">Signal</keyword>
<feature type="signal peptide" evidence="1">
    <location>
        <begin position="1"/>
        <end position="24"/>
    </location>
</feature>
<dbReference type="Proteomes" id="UP000216147">
    <property type="component" value="Unassembled WGS sequence"/>
</dbReference>
<evidence type="ECO:0000256" key="1">
    <source>
        <dbReference type="SAM" id="SignalP"/>
    </source>
</evidence>
<dbReference type="InterPro" id="IPR009560">
    <property type="entry name" value="DUF1176"/>
</dbReference>